<organism evidence="2 3">
    <name type="scientific">Priapulus caudatus</name>
    <name type="common">Priapulid worm</name>
    <dbReference type="NCBI Taxonomy" id="37621"/>
    <lineage>
        <taxon>Eukaryota</taxon>
        <taxon>Metazoa</taxon>
        <taxon>Ecdysozoa</taxon>
        <taxon>Scalidophora</taxon>
        <taxon>Priapulida</taxon>
        <taxon>Priapulimorpha</taxon>
        <taxon>Priapulimorphida</taxon>
        <taxon>Priapulidae</taxon>
        <taxon>Priapulus</taxon>
    </lineage>
</organism>
<reference evidence="3" key="1">
    <citation type="submission" date="2025-08" db="UniProtKB">
        <authorList>
            <consortium name="RefSeq"/>
        </authorList>
    </citation>
    <scope>IDENTIFICATION</scope>
</reference>
<feature type="coiled-coil region" evidence="1">
    <location>
        <begin position="15"/>
        <end position="49"/>
    </location>
</feature>
<sequence length="1122" mass="123038">MNSSETEGTSVLEALTKMKKVLAKKQRKLQKYENQKRKREHRRIKLLEQRQSANLALPCEVNGQRHAKKKPRVSFNLEARVHTVGNVHCHSTPVPISSQELPCQSCPMDPQEEICVEPPSKVQRVTLDKRVCKNTLHNSIEAKSMASEQRIADSEKDACDCQVLLDDTTSNRLLPLTVVNKIFEYNVSDIENIPDTLMNSTRLEFPCTKLTVCHSNGNEQSSSEKKVKMTSEIPCNDNLTCGLNPAGDDLRIIYNSFSDNTAELCDENQSVEVSNMPLSGVDAAAHYSQHGSSDLHVKFIPTSRQKRRGRKISDIPVTSLRRSPRITEVKNSQQRGSFITGCGRLSPEAQIAFFFHPNLSRQDLTQEINFKLPKCEFHELIRTKCAEDKSSISKRTDESMSTRKKVRAMENAPTIYPHLEMASNTENTEAGCHQCSKNKNVTGTIEKRLVPNDATTNVELNIISSQPRAAKSPMLSGSTKHQSHVGATLDLLGVRLTSESQGFQVPNSMSRGTSGQGQQRVKVLSTLPPPEQDSTGHCAPLVADDTAHIVSGNDTYITASPSILEIVGNEAGDPEVFVSLERKDAPQESNVRDVKNSSLDLIDGSTPVLSPCMLALTPKTELADVGASGMPVDQENGELFIQCMESTSDNSMQACCTNSLRYIPPDSCEHEEYIELSCHATARQCHTPVGEYAVKVRSSIADLSGRSAKIGPRLQISQETNTIPYQPVVQGFEMNTDQANTGALSSNVNVGSHPSTATVQYGRKAARAEDGDTSAIFPAANGKEVDDCACTCWRLTECLKAEEKDQTVIGVCITQLDRSANGAAIVAVAYTQNSLTAWVGKVEKMQEFARWQSNEGEVIQECRLLPTCSTPVIIAHTDCEQGTVVKLLVCTEPGFFSEAAVLKNSAATQQDSHHSISCVMDSRDFVVAFCSDKTILLVYSFNSRDLSCEKRELTQVVGSLTTLCKIKQLDGGILGLLGKSVYLWNTTSGAMVKEFSMNQHNLSPPLLFAKEEMGFVFLLTSLADGRFGLLAVGDKLTTLLVTYDHEVTNIAGRTVACVLGHHLYAAWRSLLLVYNILSGQCLARVQLQDSITSIAVCKSTLLVGTENGCVHFYSAHYACKLQ</sequence>
<evidence type="ECO:0000256" key="1">
    <source>
        <dbReference type="SAM" id="Coils"/>
    </source>
</evidence>
<keyword evidence="2" id="KW-1185">Reference proteome</keyword>
<proteinExistence type="predicted"/>
<dbReference type="GeneID" id="106809539"/>
<dbReference type="RefSeq" id="XP_014668122.1">
    <property type="nucleotide sequence ID" value="XM_014812636.1"/>
</dbReference>
<dbReference type="Gene3D" id="2.130.10.10">
    <property type="entry name" value="YVTN repeat-like/Quinoprotein amine dehydrogenase"/>
    <property type="match status" value="1"/>
</dbReference>
<accession>A0ABM1E7F1</accession>
<keyword evidence="1" id="KW-0175">Coiled coil</keyword>
<name>A0ABM1E7F1_PRICU</name>
<dbReference type="InterPro" id="IPR036322">
    <property type="entry name" value="WD40_repeat_dom_sf"/>
</dbReference>
<dbReference type="InterPro" id="IPR015943">
    <property type="entry name" value="WD40/YVTN_repeat-like_dom_sf"/>
</dbReference>
<evidence type="ECO:0000313" key="3">
    <source>
        <dbReference type="RefSeq" id="XP_014668122.1"/>
    </source>
</evidence>
<evidence type="ECO:0000313" key="2">
    <source>
        <dbReference type="Proteomes" id="UP000695022"/>
    </source>
</evidence>
<gene>
    <name evidence="3" type="primary">LOC106809539</name>
</gene>
<protein>
    <submittedName>
        <fullName evidence="3">Uncharacterized protein LOC106809539</fullName>
    </submittedName>
</protein>
<dbReference type="Proteomes" id="UP000695022">
    <property type="component" value="Unplaced"/>
</dbReference>
<dbReference type="SUPFAM" id="SSF50978">
    <property type="entry name" value="WD40 repeat-like"/>
    <property type="match status" value="1"/>
</dbReference>